<dbReference type="PROSITE" id="PS00137">
    <property type="entry name" value="SUBTILASE_HIS"/>
    <property type="match status" value="1"/>
</dbReference>
<keyword evidence="10" id="KW-1185">Reference proteome</keyword>
<sequence length="596" mass="58957">MTSPSSRRRLRAAATLATLVLGALATPAWSFQVSASSSDPAAATAGTDRLIIKYSASVGLMPSARGRQVAESAATRHGVRMSHWRQTAAGAQVYQLSRRMSHADAEALASTLRATDATIEYAEPDRLLRPQFVPNDAMYAQQWALFDATGGVRAPAAWDRATGSGITVAVIDTGVRPHVDLAPNLLGGYDFITDTKVSNDGNARDADALDPGDAVAAGFCYTGSAASNSSWHGTHVAGIVAAAAGNGAGVAGLAFNARVLPLRALGRCGGYTSDIADAITWAVGGAVAGLPTNTTPARVINLSLGGTGSCGVTTQNAINTARAAGAVVVVAAGNSNSDATKATPANCSGVVVVAATGKSGAKASYSNYGSNVTLAAPGGDSGAGILSTLNAGTSAPGADSYAAYMGTSMATPVVSGVAALMLSANAKLTPDQVASLLKSTARAFPASCSGCGAGIVDASAAVAAAVGATATTPTPVVTVLAVNEVEPNNTLAQAQAVASTPANVSGTLSTTSDLDHFKVAIPAGKSLTATLTAGSTSGFGLTLLNTSGQTIYSAPGVAGRTIQVTVSNSGATAATVVLRVLRSTGAAGAYKLALSN</sequence>
<organism evidence="9 10">
    <name type="scientific">Pseudaquabacterium inlustre</name>
    <dbReference type="NCBI Taxonomy" id="2984192"/>
    <lineage>
        <taxon>Bacteria</taxon>
        <taxon>Pseudomonadati</taxon>
        <taxon>Pseudomonadota</taxon>
        <taxon>Betaproteobacteria</taxon>
        <taxon>Burkholderiales</taxon>
        <taxon>Sphaerotilaceae</taxon>
        <taxon>Pseudaquabacterium</taxon>
    </lineage>
</organism>
<name>A0ABU9CFW7_9BURK</name>
<evidence type="ECO:0000256" key="5">
    <source>
        <dbReference type="PROSITE-ProRule" id="PRU01240"/>
    </source>
</evidence>
<evidence type="ECO:0000256" key="6">
    <source>
        <dbReference type="RuleBase" id="RU003355"/>
    </source>
</evidence>
<comment type="caution">
    <text evidence="9">The sequence shown here is derived from an EMBL/GenBank/DDBJ whole genome shotgun (WGS) entry which is preliminary data.</text>
</comment>
<dbReference type="RefSeq" id="WP_341410420.1">
    <property type="nucleotide sequence ID" value="NZ_JBBUTH010000004.1"/>
</dbReference>
<dbReference type="SUPFAM" id="SSF52743">
    <property type="entry name" value="Subtilisin-like"/>
    <property type="match status" value="1"/>
</dbReference>
<dbReference type="Gene3D" id="2.60.120.380">
    <property type="match status" value="1"/>
</dbReference>
<dbReference type="InterPro" id="IPR022398">
    <property type="entry name" value="Peptidase_S8_His-AS"/>
</dbReference>
<dbReference type="InterPro" id="IPR000209">
    <property type="entry name" value="Peptidase_S8/S53_dom"/>
</dbReference>
<dbReference type="InterPro" id="IPR050131">
    <property type="entry name" value="Peptidase_S8_subtilisin-like"/>
</dbReference>
<evidence type="ECO:0000256" key="3">
    <source>
        <dbReference type="ARBA" id="ARBA00022801"/>
    </source>
</evidence>
<dbReference type="InterPro" id="IPR006311">
    <property type="entry name" value="TAT_signal"/>
</dbReference>
<feature type="domain" description="Peptidase S8/S53" evidence="8">
    <location>
        <begin position="163"/>
        <end position="454"/>
    </location>
</feature>
<dbReference type="PANTHER" id="PTHR43806">
    <property type="entry name" value="PEPTIDASE S8"/>
    <property type="match status" value="1"/>
</dbReference>
<dbReference type="SUPFAM" id="SSF89260">
    <property type="entry name" value="Collagen-binding domain"/>
    <property type="match status" value="1"/>
</dbReference>
<keyword evidence="2 5" id="KW-0645">Protease</keyword>
<evidence type="ECO:0000313" key="9">
    <source>
        <dbReference type="EMBL" id="MEK8050757.1"/>
    </source>
</evidence>
<dbReference type="InterPro" id="IPR023828">
    <property type="entry name" value="Peptidase_S8_Ser-AS"/>
</dbReference>
<keyword evidence="7" id="KW-0732">Signal</keyword>
<dbReference type="PROSITE" id="PS00138">
    <property type="entry name" value="SUBTILASE_SER"/>
    <property type="match status" value="1"/>
</dbReference>
<proteinExistence type="inferred from homology"/>
<accession>A0ABU9CFW7</accession>
<gene>
    <name evidence="9" type="ORF">AACH10_10965</name>
</gene>
<keyword evidence="3 5" id="KW-0378">Hydrolase</keyword>
<evidence type="ECO:0000256" key="7">
    <source>
        <dbReference type="SAM" id="SignalP"/>
    </source>
</evidence>
<evidence type="ECO:0000259" key="8">
    <source>
        <dbReference type="Pfam" id="PF00082"/>
    </source>
</evidence>
<feature type="active site" description="Charge relay system" evidence="5">
    <location>
        <position position="172"/>
    </location>
</feature>
<evidence type="ECO:0000256" key="1">
    <source>
        <dbReference type="ARBA" id="ARBA00011073"/>
    </source>
</evidence>
<feature type="active site" description="Charge relay system" evidence="5">
    <location>
        <position position="232"/>
    </location>
</feature>
<evidence type="ECO:0000313" key="10">
    <source>
        <dbReference type="Proteomes" id="UP001365405"/>
    </source>
</evidence>
<evidence type="ECO:0000256" key="4">
    <source>
        <dbReference type="ARBA" id="ARBA00022825"/>
    </source>
</evidence>
<reference evidence="9 10" key="1">
    <citation type="submission" date="2024-04" db="EMBL/GenBank/DDBJ databases">
        <title>Novel species of the genus Ideonella isolated from streams.</title>
        <authorList>
            <person name="Lu H."/>
        </authorList>
    </citation>
    <scope>NUCLEOTIDE SEQUENCE [LARGE SCALE GENOMIC DNA]</scope>
    <source>
        <strain evidence="9 10">DXS22W</strain>
    </source>
</reference>
<dbReference type="PROSITE" id="PS51892">
    <property type="entry name" value="SUBTILASE"/>
    <property type="match status" value="1"/>
</dbReference>
<feature type="chain" id="PRO_5046198680" evidence="7">
    <location>
        <begin position="26"/>
        <end position="596"/>
    </location>
</feature>
<dbReference type="Pfam" id="PF00082">
    <property type="entry name" value="Peptidase_S8"/>
    <property type="match status" value="1"/>
</dbReference>
<dbReference type="Gene3D" id="3.40.50.200">
    <property type="entry name" value="Peptidase S8/S53 domain"/>
    <property type="match status" value="1"/>
</dbReference>
<feature type="signal peptide" evidence="7">
    <location>
        <begin position="1"/>
        <end position="25"/>
    </location>
</feature>
<dbReference type="InterPro" id="IPR015500">
    <property type="entry name" value="Peptidase_S8_subtilisin-rel"/>
</dbReference>
<dbReference type="PRINTS" id="PR00723">
    <property type="entry name" value="SUBTILISIN"/>
</dbReference>
<dbReference type="EMBL" id="JBBUTH010000004">
    <property type="protein sequence ID" value="MEK8050757.1"/>
    <property type="molecule type" value="Genomic_DNA"/>
</dbReference>
<dbReference type="PROSITE" id="PS51318">
    <property type="entry name" value="TAT"/>
    <property type="match status" value="1"/>
</dbReference>
<dbReference type="Proteomes" id="UP001365405">
    <property type="component" value="Unassembled WGS sequence"/>
</dbReference>
<evidence type="ECO:0000256" key="2">
    <source>
        <dbReference type="ARBA" id="ARBA00022670"/>
    </source>
</evidence>
<feature type="active site" description="Charge relay system" evidence="5">
    <location>
        <position position="408"/>
    </location>
</feature>
<comment type="similarity">
    <text evidence="1 5 6">Belongs to the peptidase S8 family.</text>
</comment>
<keyword evidence="4 5" id="KW-0720">Serine protease</keyword>
<protein>
    <submittedName>
        <fullName evidence="9">S8 family serine peptidase</fullName>
    </submittedName>
</protein>
<dbReference type="InterPro" id="IPR023827">
    <property type="entry name" value="Peptidase_S8_Asp-AS"/>
</dbReference>
<dbReference type="InterPro" id="IPR036852">
    <property type="entry name" value="Peptidase_S8/S53_dom_sf"/>
</dbReference>
<dbReference type="PANTHER" id="PTHR43806:SF11">
    <property type="entry name" value="CEREVISIN-RELATED"/>
    <property type="match status" value="1"/>
</dbReference>
<dbReference type="PROSITE" id="PS00136">
    <property type="entry name" value="SUBTILASE_ASP"/>
    <property type="match status" value="1"/>
</dbReference>